<dbReference type="InterPro" id="IPR036390">
    <property type="entry name" value="WH_DNA-bd_sf"/>
</dbReference>
<evidence type="ECO:0000259" key="2">
    <source>
        <dbReference type="PROSITE" id="PS50995"/>
    </source>
</evidence>
<dbReference type="Gene3D" id="1.10.287.100">
    <property type="match status" value="1"/>
</dbReference>
<dbReference type="SUPFAM" id="SSF46785">
    <property type="entry name" value="Winged helix' DNA-binding domain"/>
    <property type="match status" value="1"/>
</dbReference>
<gene>
    <name evidence="3" type="ORF">Ade02nite_03730</name>
</gene>
<feature type="region of interest" description="Disordered" evidence="1">
    <location>
        <begin position="38"/>
        <end position="60"/>
    </location>
</feature>
<dbReference type="PANTHER" id="PTHR39515">
    <property type="entry name" value="CONSERVED PROTEIN"/>
    <property type="match status" value="1"/>
</dbReference>
<comment type="caution">
    <text evidence="3">The sequence shown here is derived from an EMBL/GenBank/DDBJ whole genome shotgun (WGS) entry which is preliminary data.</text>
</comment>
<dbReference type="SMART" id="SM00347">
    <property type="entry name" value="HTH_MARR"/>
    <property type="match status" value="1"/>
</dbReference>
<feature type="domain" description="HTH marR-type" evidence="2">
    <location>
        <begin position="8"/>
        <end position="141"/>
    </location>
</feature>
<evidence type="ECO:0000256" key="1">
    <source>
        <dbReference type="SAM" id="MobiDB-lite"/>
    </source>
</evidence>
<sequence length="146" mass="16071">MPEIPDSALRAATEVRVVFSRLRRRLREVARLDELTPSQTSVLSRLDKGGPASSSDLAAAERVRPQSMAATIAAIEQAGLVTRTPDPADGRKQLISLSELGREKISVSRQAREEWMARALADDFTEEERQALIAALPLLDRLAGRR</sequence>
<dbReference type="InterPro" id="IPR052526">
    <property type="entry name" value="HTH-type_Bedaq_tolerance"/>
</dbReference>
<dbReference type="PANTHER" id="PTHR39515:SF2">
    <property type="entry name" value="HTH-TYPE TRANSCRIPTIONAL REGULATOR RV0880"/>
    <property type="match status" value="1"/>
</dbReference>
<reference evidence="3 4" key="1">
    <citation type="submission" date="2021-01" db="EMBL/GenBank/DDBJ databases">
        <title>Whole genome shotgun sequence of Actinoplanes deccanensis NBRC 13994.</title>
        <authorList>
            <person name="Komaki H."/>
            <person name="Tamura T."/>
        </authorList>
    </citation>
    <scope>NUCLEOTIDE SEQUENCE [LARGE SCALE GENOMIC DNA]</scope>
    <source>
        <strain evidence="3 4">NBRC 13994</strain>
    </source>
</reference>
<dbReference type="EMBL" id="BOMI01000005">
    <property type="protein sequence ID" value="GID71732.1"/>
    <property type="molecule type" value="Genomic_DNA"/>
</dbReference>
<dbReference type="Pfam" id="PF01047">
    <property type="entry name" value="MarR"/>
    <property type="match status" value="1"/>
</dbReference>
<dbReference type="Proteomes" id="UP000609879">
    <property type="component" value="Unassembled WGS sequence"/>
</dbReference>
<protein>
    <submittedName>
        <fullName evidence="3">MarR family transcriptional regulator</fullName>
    </submittedName>
</protein>
<keyword evidence="4" id="KW-1185">Reference proteome</keyword>
<dbReference type="Gene3D" id="1.10.10.10">
    <property type="entry name" value="Winged helix-like DNA-binding domain superfamily/Winged helix DNA-binding domain"/>
    <property type="match status" value="1"/>
</dbReference>
<dbReference type="InterPro" id="IPR000835">
    <property type="entry name" value="HTH_MarR-typ"/>
</dbReference>
<evidence type="ECO:0000313" key="4">
    <source>
        <dbReference type="Proteomes" id="UP000609879"/>
    </source>
</evidence>
<proteinExistence type="predicted"/>
<dbReference type="RefSeq" id="WP_203759719.1">
    <property type="nucleotide sequence ID" value="NZ_BAAABO010000004.1"/>
</dbReference>
<dbReference type="PROSITE" id="PS50995">
    <property type="entry name" value="HTH_MARR_2"/>
    <property type="match status" value="1"/>
</dbReference>
<accession>A0ABQ3XVG0</accession>
<dbReference type="InterPro" id="IPR036388">
    <property type="entry name" value="WH-like_DNA-bd_sf"/>
</dbReference>
<organism evidence="3 4">
    <name type="scientific">Paractinoplanes deccanensis</name>
    <dbReference type="NCBI Taxonomy" id="113561"/>
    <lineage>
        <taxon>Bacteria</taxon>
        <taxon>Bacillati</taxon>
        <taxon>Actinomycetota</taxon>
        <taxon>Actinomycetes</taxon>
        <taxon>Micromonosporales</taxon>
        <taxon>Micromonosporaceae</taxon>
        <taxon>Paractinoplanes</taxon>
    </lineage>
</organism>
<name>A0ABQ3XVG0_9ACTN</name>
<evidence type="ECO:0000313" key="3">
    <source>
        <dbReference type="EMBL" id="GID71732.1"/>
    </source>
</evidence>